<sequence>MLWPPFITILAIALSEPCTALVLPRNVTASSGSIARPTCHNRPRAKTCGFHKTTDSRRGSFESQQRRKRVA</sequence>
<organism evidence="3 4">
    <name type="scientific">Botryobasidium botryosum (strain FD-172 SS1)</name>
    <dbReference type="NCBI Taxonomy" id="930990"/>
    <lineage>
        <taxon>Eukaryota</taxon>
        <taxon>Fungi</taxon>
        <taxon>Dikarya</taxon>
        <taxon>Basidiomycota</taxon>
        <taxon>Agaricomycotina</taxon>
        <taxon>Agaricomycetes</taxon>
        <taxon>Cantharellales</taxon>
        <taxon>Botryobasidiaceae</taxon>
        <taxon>Botryobasidium</taxon>
    </lineage>
</organism>
<protein>
    <recommendedName>
        <fullName evidence="5">Secreted protein</fullName>
    </recommendedName>
</protein>
<name>A0A067N720_BOTB1</name>
<dbReference type="EMBL" id="KL198019">
    <property type="protein sequence ID" value="KDQ19581.1"/>
    <property type="molecule type" value="Genomic_DNA"/>
</dbReference>
<dbReference type="InParanoid" id="A0A067N720"/>
<feature type="non-terminal residue" evidence="3">
    <location>
        <position position="71"/>
    </location>
</feature>
<feature type="chain" id="PRO_5001641883" description="Secreted protein" evidence="2">
    <location>
        <begin position="21"/>
        <end position="71"/>
    </location>
</feature>
<gene>
    <name evidence="3" type="ORF">BOTBODRAFT_28155</name>
</gene>
<keyword evidence="4" id="KW-1185">Reference proteome</keyword>
<evidence type="ECO:0000313" key="4">
    <source>
        <dbReference type="Proteomes" id="UP000027195"/>
    </source>
</evidence>
<dbReference type="AlphaFoldDB" id="A0A067N720"/>
<feature type="signal peptide" evidence="2">
    <location>
        <begin position="1"/>
        <end position="20"/>
    </location>
</feature>
<keyword evidence="2" id="KW-0732">Signal</keyword>
<evidence type="ECO:0008006" key="5">
    <source>
        <dbReference type="Google" id="ProtNLM"/>
    </source>
</evidence>
<feature type="region of interest" description="Disordered" evidence="1">
    <location>
        <begin position="31"/>
        <end position="71"/>
    </location>
</feature>
<evidence type="ECO:0000256" key="2">
    <source>
        <dbReference type="SAM" id="SignalP"/>
    </source>
</evidence>
<reference evidence="4" key="1">
    <citation type="journal article" date="2014" name="Proc. Natl. Acad. Sci. U.S.A.">
        <title>Extensive sampling of basidiomycete genomes demonstrates inadequacy of the white-rot/brown-rot paradigm for wood decay fungi.</title>
        <authorList>
            <person name="Riley R."/>
            <person name="Salamov A.A."/>
            <person name="Brown D.W."/>
            <person name="Nagy L.G."/>
            <person name="Floudas D."/>
            <person name="Held B.W."/>
            <person name="Levasseur A."/>
            <person name="Lombard V."/>
            <person name="Morin E."/>
            <person name="Otillar R."/>
            <person name="Lindquist E.A."/>
            <person name="Sun H."/>
            <person name="LaButti K.M."/>
            <person name="Schmutz J."/>
            <person name="Jabbour D."/>
            <person name="Luo H."/>
            <person name="Baker S.E."/>
            <person name="Pisabarro A.G."/>
            <person name="Walton J.D."/>
            <person name="Blanchette R.A."/>
            <person name="Henrissat B."/>
            <person name="Martin F."/>
            <person name="Cullen D."/>
            <person name="Hibbett D.S."/>
            <person name="Grigoriev I.V."/>
        </authorList>
    </citation>
    <scope>NUCLEOTIDE SEQUENCE [LARGE SCALE GENOMIC DNA]</scope>
    <source>
        <strain evidence="4">FD-172 SS1</strain>
    </source>
</reference>
<proteinExistence type="predicted"/>
<dbReference type="HOGENOM" id="CLU_2746851_0_0_1"/>
<accession>A0A067N720</accession>
<evidence type="ECO:0000256" key="1">
    <source>
        <dbReference type="SAM" id="MobiDB-lite"/>
    </source>
</evidence>
<evidence type="ECO:0000313" key="3">
    <source>
        <dbReference type="EMBL" id="KDQ19581.1"/>
    </source>
</evidence>
<dbReference type="Proteomes" id="UP000027195">
    <property type="component" value="Unassembled WGS sequence"/>
</dbReference>